<evidence type="ECO:0000313" key="17">
    <source>
        <dbReference type="EMBL" id="KAJ9631371.1"/>
    </source>
</evidence>
<dbReference type="Pfam" id="PF00816">
    <property type="entry name" value="Histone_HNS"/>
    <property type="match status" value="1"/>
</dbReference>
<dbReference type="SUPFAM" id="SSF102114">
    <property type="entry name" value="Radical SAM enzymes"/>
    <property type="match status" value="1"/>
</dbReference>
<feature type="region of interest" description="Disordered" evidence="15">
    <location>
        <begin position="62"/>
        <end position="95"/>
    </location>
</feature>
<name>A0AA38Y0G1_9EURO</name>
<sequence>MTIDVEHLSLRELNALVTAAEQRRALVASRRPMAVVRRKLIAFAAQCGYTIEELIGAAPAEAAAPVRKPATRRKVGKVAAKYRDPDNKRNTWSGRGRMPRWLAEKTKHGRSPADFLIPGLGRSDITCCLQDAPLHQRAHTPCVEHIWNSRLTFGVQRHRRTHDIGDFAELTVTEGKQLLIDPRDVLVGQRRDAVPLFVGEVRIAVRRVVSVSQPAIYSQQADQHDEAKVCQLRFGQAYGVGKHAWWIVLERNERAVLPHTGGVRFPQVIHYHAQTSIGQISQAAQHSVATGCGVLTAPSLQPFQGPAMATAIRHDWHHDELQALFDLPFPELLFRAAAVHREHFDPAQVQVSTLLSVKTGGCPEDCAYCPQAQRYSTGVNAQKLMDTDAVLAKARQAKAAGASRFCMGAAWRSPKDRDIPKVAAMIAGVKALGLETCATLGMLSGEQARALKDAGLDYYNHNLDTAPDYYESIIHTRQYQDRLDTLGHVRDAGLKTCCGGIVGMGETRAQRVGLLLALATLPAHPDSVPINKLVQVAGTPLHGSAELDPFEFVRMIAVARIAMPRSMVRLSAGREAMSDELQALCFLAGANSIFHGDKLLTTGNPESERDMALFARLGLQPMAVQVDADGHDHGGTVHADISADAPGCGCAHAA</sequence>
<comment type="pathway">
    <text evidence="2">Cofactor biosynthesis; biotin biosynthesis; biotin from 7,8-diaminononanoate: step 2/2.</text>
</comment>
<evidence type="ECO:0000256" key="2">
    <source>
        <dbReference type="ARBA" id="ARBA00004942"/>
    </source>
</evidence>
<dbReference type="SMART" id="SM00876">
    <property type="entry name" value="BATS"/>
    <property type="match status" value="1"/>
</dbReference>
<dbReference type="Gene3D" id="4.10.430.10">
    <property type="entry name" value="Histone-like protein H-NS, C-terminal domain"/>
    <property type="match status" value="1"/>
</dbReference>
<comment type="similarity">
    <text evidence="3">Belongs to the radical SAM superfamily. Biotin synthase family.</text>
</comment>
<gene>
    <name evidence="17" type="ORF">H2204_008097</name>
</gene>
<keyword evidence="6" id="KW-0808">Transferase</keyword>
<evidence type="ECO:0000256" key="1">
    <source>
        <dbReference type="ARBA" id="ARBA00001966"/>
    </source>
</evidence>
<keyword evidence="5" id="KW-0004">4Fe-4S</keyword>
<dbReference type="PANTHER" id="PTHR22976">
    <property type="entry name" value="BIOTIN SYNTHASE"/>
    <property type="match status" value="1"/>
</dbReference>
<keyword evidence="10" id="KW-0093">Biotin biosynthesis</keyword>
<dbReference type="InterPro" id="IPR027444">
    <property type="entry name" value="H-NS_C_dom"/>
</dbReference>
<organism evidence="17">
    <name type="scientific">Knufia peltigerae</name>
    <dbReference type="NCBI Taxonomy" id="1002370"/>
    <lineage>
        <taxon>Eukaryota</taxon>
        <taxon>Fungi</taxon>
        <taxon>Dikarya</taxon>
        <taxon>Ascomycota</taxon>
        <taxon>Pezizomycotina</taxon>
        <taxon>Eurotiomycetes</taxon>
        <taxon>Chaetothyriomycetidae</taxon>
        <taxon>Chaetothyriales</taxon>
        <taxon>Trichomeriaceae</taxon>
        <taxon>Knufia</taxon>
    </lineage>
</organism>
<dbReference type="InterPro" id="IPR010722">
    <property type="entry name" value="BATS_dom"/>
</dbReference>
<dbReference type="GO" id="GO:0009102">
    <property type="term" value="P:biotin biosynthetic process"/>
    <property type="evidence" value="ECO:0007669"/>
    <property type="project" value="UniProtKB-KW"/>
</dbReference>
<evidence type="ECO:0000256" key="12">
    <source>
        <dbReference type="ARBA" id="ARBA00023014"/>
    </source>
</evidence>
<dbReference type="PANTHER" id="PTHR22976:SF2">
    <property type="entry name" value="BIOTIN SYNTHASE, MITOCHONDRIAL"/>
    <property type="match status" value="1"/>
</dbReference>
<keyword evidence="8" id="KW-0001">2Fe-2S</keyword>
<dbReference type="CDD" id="cd01335">
    <property type="entry name" value="Radical_SAM"/>
    <property type="match status" value="1"/>
</dbReference>
<evidence type="ECO:0000256" key="8">
    <source>
        <dbReference type="ARBA" id="ARBA00022714"/>
    </source>
</evidence>
<protein>
    <recommendedName>
        <fullName evidence="4">biotin synthase</fullName>
        <ecNumber evidence="4">2.8.1.6</ecNumber>
    </recommendedName>
</protein>
<evidence type="ECO:0000256" key="11">
    <source>
        <dbReference type="ARBA" id="ARBA00023004"/>
    </source>
</evidence>
<keyword evidence="11" id="KW-0408">Iron</keyword>
<dbReference type="InterPro" id="IPR007197">
    <property type="entry name" value="rSAM"/>
</dbReference>
<dbReference type="SFLD" id="SFLDF00272">
    <property type="entry name" value="biotin_synthase"/>
    <property type="match status" value="1"/>
</dbReference>
<dbReference type="PROSITE" id="PS51918">
    <property type="entry name" value="RADICAL_SAM"/>
    <property type="match status" value="1"/>
</dbReference>
<dbReference type="SFLD" id="SFLDS00029">
    <property type="entry name" value="Radical_SAM"/>
    <property type="match status" value="1"/>
</dbReference>
<comment type="caution">
    <text evidence="17">The sequence shown here is derived from an EMBL/GenBank/DDBJ whole genome shotgun (WGS) entry which is preliminary data.</text>
</comment>
<dbReference type="GO" id="GO:0003677">
    <property type="term" value="F:DNA binding"/>
    <property type="evidence" value="ECO:0007669"/>
    <property type="project" value="InterPro"/>
</dbReference>
<dbReference type="Pfam" id="PF04055">
    <property type="entry name" value="Radical_SAM"/>
    <property type="match status" value="1"/>
</dbReference>
<evidence type="ECO:0000256" key="13">
    <source>
        <dbReference type="ARBA" id="ARBA00023128"/>
    </source>
</evidence>
<dbReference type="FunFam" id="3.20.20.70:FF:000011">
    <property type="entry name" value="Biotin synthase"/>
    <property type="match status" value="1"/>
</dbReference>
<keyword evidence="7" id="KW-0949">S-adenosyl-L-methionine</keyword>
<evidence type="ECO:0000256" key="6">
    <source>
        <dbReference type="ARBA" id="ARBA00022679"/>
    </source>
</evidence>
<dbReference type="InterPro" id="IPR002684">
    <property type="entry name" value="Biotin_synth/BioAB"/>
</dbReference>
<dbReference type="SUPFAM" id="SSF81273">
    <property type="entry name" value="H-NS histone-like proteins"/>
    <property type="match status" value="1"/>
</dbReference>
<dbReference type="Gene3D" id="3.20.20.70">
    <property type="entry name" value="Aldolase class I"/>
    <property type="match status" value="1"/>
</dbReference>
<evidence type="ECO:0000256" key="9">
    <source>
        <dbReference type="ARBA" id="ARBA00022723"/>
    </source>
</evidence>
<dbReference type="AlphaFoldDB" id="A0AA38Y0G1"/>
<dbReference type="EMBL" id="JAPDRN010000057">
    <property type="protein sequence ID" value="KAJ9631371.1"/>
    <property type="molecule type" value="Genomic_DNA"/>
</dbReference>
<keyword evidence="12" id="KW-0411">Iron-sulfur</keyword>
<feature type="domain" description="Radical SAM core" evidence="16">
    <location>
        <begin position="347"/>
        <end position="565"/>
    </location>
</feature>
<accession>A0AA38Y0G1</accession>
<evidence type="ECO:0000256" key="4">
    <source>
        <dbReference type="ARBA" id="ARBA00012236"/>
    </source>
</evidence>
<evidence type="ECO:0000256" key="3">
    <source>
        <dbReference type="ARBA" id="ARBA00010765"/>
    </source>
</evidence>
<dbReference type="InterPro" id="IPR058240">
    <property type="entry name" value="rSAM_sf"/>
</dbReference>
<dbReference type="EC" id="2.8.1.6" evidence="4"/>
<dbReference type="InterPro" id="IPR006638">
    <property type="entry name" value="Elp3/MiaA/NifB-like_rSAM"/>
</dbReference>
<dbReference type="NCBIfam" id="TIGR00433">
    <property type="entry name" value="bioB"/>
    <property type="match status" value="1"/>
</dbReference>
<dbReference type="Pfam" id="PF06968">
    <property type="entry name" value="BATS"/>
    <property type="match status" value="1"/>
</dbReference>
<keyword evidence="9" id="KW-0479">Metal-binding</keyword>
<dbReference type="SFLD" id="SFLDG01060">
    <property type="entry name" value="BATS_domain_containing"/>
    <property type="match status" value="1"/>
</dbReference>
<evidence type="ECO:0000256" key="15">
    <source>
        <dbReference type="SAM" id="MobiDB-lite"/>
    </source>
</evidence>
<evidence type="ECO:0000256" key="10">
    <source>
        <dbReference type="ARBA" id="ARBA00022756"/>
    </source>
</evidence>
<dbReference type="GO" id="GO:0046872">
    <property type="term" value="F:metal ion binding"/>
    <property type="evidence" value="ECO:0007669"/>
    <property type="project" value="UniProtKB-KW"/>
</dbReference>
<dbReference type="SMART" id="SM00729">
    <property type="entry name" value="Elp3"/>
    <property type="match status" value="1"/>
</dbReference>
<dbReference type="GO" id="GO:0004076">
    <property type="term" value="F:biotin synthase activity"/>
    <property type="evidence" value="ECO:0007669"/>
    <property type="project" value="UniProtKB-EC"/>
</dbReference>
<dbReference type="GO" id="GO:0051539">
    <property type="term" value="F:4 iron, 4 sulfur cluster binding"/>
    <property type="evidence" value="ECO:0007669"/>
    <property type="project" value="UniProtKB-KW"/>
</dbReference>
<reference evidence="17" key="1">
    <citation type="submission" date="2022-10" db="EMBL/GenBank/DDBJ databases">
        <title>Culturing micro-colonial fungi from biological soil crusts in the Mojave desert and describing Neophaeococcomyces mojavensis, and introducing the new genera and species Taxawa tesnikishii.</title>
        <authorList>
            <person name="Kurbessoian T."/>
            <person name="Stajich J.E."/>
        </authorList>
    </citation>
    <scope>NUCLEOTIDE SEQUENCE</scope>
    <source>
        <strain evidence="17">TK_35</strain>
    </source>
</reference>
<keyword evidence="13" id="KW-0496">Mitochondrion</keyword>
<dbReference type="InterPro" id="IPR037150">
    <property type="entry name" value="H-NS_C_dom_sf"/>
</dbReference>
<dbReference type="SMART" id="SM00528">
    <property type="entry name" value="HNS"/>
    <property type="match status" value="1"/>
</dbReference>
<comment type="cofactor">
    <cofactor evidence="14">
        <name>[2Fe-2S] cluster</name>
        <dbReference type="ChEBI" id="CHEBI:190135"/>
    </cofactor>
</comment>
<evidence type="ECO:0000256" key="14">
    <source>
        <dbReference type="ARBA" id="ARBA00034078"/>
    </source>
</evidence>
<proteinExistence type="inferred from homology"/>
<dbReference type="HAMAP" id="MF_01694">
    <property type="entry name" value="BioB"/>
    <property type="match status" value="1"/>
</dbReference>
<evidence type="ECO:0000259" key="16">
    <source>
        <dbReference type="PROSITE" id="PS51918"/>
    </source>
</evidence>
<dbReference type="InterPro" id="IPR013785">
    <property type="entry name" value="Aldolase_TIM"/>
</dbReference>
<dbReference type="SFLD" id="SFLDG01278">
    <property type="entry name" value="biotin_synthase_like"/>
    <property type="match status" value="1"/>
</dbReference>
<dbReference type="InterPro" id="IPR024177">
    <property type="entry name" value="Biotin_synthase"/>
</dbReference>
<evidence type="ECO:0000256" key="5">
    <source>
        <dbReference type="ARBA" id="ARBA00022485"/>
    </source>
</evidence>
<comment type="cofactor">
    <cofactor evidence="1">
        <name>[4Fe-4S] cluster</name>
        <dbReference type="ChEBI" id="CHEBI:49883"/>
    </cofactor>
</comment>
<evidence type="ECO:0000256" key="7">
    <source>
        <dbReference type="ARBA" id="ARBA00022691"/>
    </source>
</evidence>
<dbReference type="GO" id="GO:0051537">
    <property type="term" value="F:2 iron, 2 sulfur cluster binding"/>
    <property type="evidence" value="ECO:0007669"/>
    <property type="project" value="UniProtKB-KW"/>
</dbReference>